<protein>
    <submittedName>
        <fullName evidence="1">Uncharacterized protein</fullName>
    </submittedName>
</protein>
<reference evidence="1" key="1">
    <citation type="submission" date="2022-10" db="EMBL/GenBank/DDBJ databases">
        <title>Culturing micro-colonial fungi from biological soil crusts in the Mojave desert and describing Neophaeococcomyces mojavensis, and introducing the new genera and species Taxawa tesnikishii.</title>
        <authorList>
            <person name="Kurbessoian T."/>
            <person name="Stajich J.E."/>
        </authorList>
    </citation>
    <scope>NUCLEOTIDE SEQUENCE</scope>
    <source>
        <strain evidence="1">JES_112</strain>
    </source>
</reference>
<accession>A0ACC3ACK7</accession>
<comment type="caution">
    <text evidence="1">The sequence shown here is derived from an EMBL/GenBank/DDBJ whole genome shotgun (WGS) entry which is preliminary data.</text>
</comment>
<organism evidence="1 2">
    <name type="scientific">Neophaeococcomyces mojaviensis</name>
    <dbReference type="NCBI Taxonomy" id="3383035"/>
    <lineage>
        <taxon>Eukaryota</taxon>
        <taxon>Fungi</taxon>
        <taxon>Dikarya</taxon>
        <taxon>Ascomycota</taxon>
        <taxon>Pezizomycotina</taxon>
        <taxon>Eurotiomycetes</taxon>
        <taxon>Chaetothyriomycetidae</taxon>
        <taxon>Chaetothyriales</taxon>
        <taxon>Chaetothyriales incertae sedis</taxon>
        <taxon>Neophaeococcomyces</taxon>
    </lineage>
</organism>
<gene>
    <name evidence="1" type="ORF">H2198_003178</name>
</gene>
<dbReference type="Proteomes" id="UP001172386">
    <property type="component" value="Unassembled WGS sequence"/>
</dbReference>
<evidence type="ECO:0000313" key="1">
    <source>
        <dbReference type="EMBL" id="KAJ9659302.1"/>
    </source>
</evidence>
<proteinExistence type="predicted"/>
<dbReference type="EMBL" id="JAPDRQ010000041">
    <property type="protein sequence ID" value="KAJ9659302.1"/>
    <property type="molecule type" value="Genomic_DNA"/>
</dbReference>
<evidence type="ECO:0000313" key="2">
    <source>
        <dbReference type="Proteomes" id="UP001172386"/>
    </source>
</evidence>
<keyword evidence="2" id="KW-1185">Reference proteome</keyword>
<name>A0ACC3ACK7_9EURO</name>
<sequence>MKKGFKSQASSARAASTFGGLGTFQTTTSPLSYIAEQPDLSQITEPQVVVALKNLGKKDSTTKAKALDELLGSLKDNSDLAVLTAWSDLYPRTSIDNSQIVRRSAHTLQGILTANAGKKIAPILPKLVPSWLAGLYDNDKSVAKAASDALDRSFATPEKRATLWKVYKDSIFERVEDSLVVQTPKTLSDERTTSPDEAENKYVRVVGTAMRLLEQLLSNGLGSTEILQEKRLWQFAYHDDAYLRNGLYSLLHVVLNKYSHDLDWTILSECFLFQGLKKSQVGSARGYASALIALTKARPSIWTADYTAKTSVAKRLFQFLRHGSQSGPQDTWTLLSELVKVVPVEAWKQDSDSANTLIEAYRAGVLNERVHIDAAWTSYIQVCQLLSRQLDTEGCASFAEQNLLPIVTSYVNKSSDEKWRIGSKSVRTVVSALIALSNMSDNVLHQAWASAVDSTIEKMRLSLPESSKDFRASQEAVAAQGNRLLALQRVVVTSAVDDKQRLHLQSMLRPLNASLLHSALDLLKSRNGKPYGAASIIETMVRENDIEDDQLEAFLRSDLQDLLNSPSCEQLVALAILSNKPIGSHLLSATSQSPNITRGTVFFLSHASREQLEDGSTRTAILNQIDHFKAESERKLALAVLANGNLPRDVLKDEVLARLINNLSDPEEQEHSLEMLEAIASQRKITEDLSKSEAGASIASKLLLLADSSPALADRASVLNGKFNAAGTGALGSLSIIKQQLRGEGDSLSILTVTDLGLKSVAEGRVDDLLPEPQDWQKALQPHLEASTNSNLAITSPLQGVVWAVEHPKTPSSQKVVRDTEDFSLLFRITFYVTKVFANNDVLTHTTGPQIEAMHQFYPIALQLINEKITLDEANDIWLGSTEEVLHAAADVLSEGSQLLQAWQSNDDYMKFWMSQGHTTTGFSREAYLTTLAFLGTINSLVDRDPRAVLQEYEAEIQSSHKSPYLFQCAALLCAIREPLTASQGSLKLVNELIAGTTQSPSNFNQITLLNILLKGNSEVLEKVPQQRLVFLFRKLTTQLEEGPAPHVLYESLGLIATTTRYVQEVYGEHWEQLVTSLIEIWATLTPADVAGLHSSLQVYTQLKGSLRSEEVSDDLQEAWSTNKSGLDAGIIHCLQNLSTMSEDIDQPRSITAEYLRRQLGDVKVPDTIDLYKLLASGQPAVRRAAYDLLHQAIPEQQEQLSYDLVLENKIAQLPEELLQLVNDKDDMDRCLLSWLVVFDHYPKAAYKLREAYTDNIKVSGHLENLLEYICEKTRLTSSRPLDASKINPTNFDIDSSENSDQQLTVHLYYLCLLYLPSLVKNWHLQQKNRIKIPLETWTQKYMSPFIIAASLDTVTEWSSTQTMDDDRKLELRASARAGELVASIPVDPESPPISLAIMLPATYPLESPAVISRSRVGVSEKNWTSWLRTFQIIIFSTGSIIEGLIAFKRNVQLALKGHSECAICYSIIGQDMQTPNKKCGTCKNTFHGACLFRWFRSSNSSSCPLCRNNFNYA</sequence>